<evidence type="ECO:0000256" key="7">
    <source>
        <dbReference type="PROSITE-ProRule" id="PRU10099"/>
    </source>
</evidence>
<dbReference type="InterPro" id="IPR006034">
    <property type="entry name" value="Asparaginase/glutaminase-like"/>
</dbReference>
<dbReference type="PIRSF" id="PIRSF500176">
    <property type="entry name" value="L_ASNase"/>
    <property type="match status" value="1"/>
</dbReference>
<feature type="domain" description="Asparaginase/glutaminase C-terminal" evidence="10">
    <location>
        <begin position="204"/>
        <end position="320"/>
    </location>
</feature>
<dbReference type="GO" id="GO:0004067">
    <property type="term" value="F:asparaginase activity"/>
    <property type="evidence" value="ECO:0007669"/>
    <property type="project" value="UniProtKB-UniRule"/>
</dbReference>
<dbReference type="EC" id="3.5.1.1" evidence="2"/>
<evidence type="ECO:0000313" key="11">
    <source>
        <dbReference type="EMBL" id="AIZ36769.1"/>
    </source>
</evidence>
<dbReference type="SFLD" id="SFLDS00057">
    <property type="entry name" value="Glutaminase/Asparaginase"/>
    <property type="match status" value="1"/>
</dbReference>
<dbReference type="EMBL" id="CP009761">
    <property type="protein sequence ID" value="AIZ36769.1"/>
    <property type="molecule type" value="Genomic_DNA"/>
</dbReference>
<accession>A0A0B4S2P8</accession>
<dbReference type="Gene3D" id="3.40.50.1170">
    <property type="entry name" value="L-asparaginase, N-terminal domain"/>
    <property type="match status" value="1"/>
</dbReference>
<evidence type="ECO:0000259" key="9">
    <source>
        <dbReference type="Pfam" id="PF00710"/>
    </source>
</evidence>
<evidence type="ECO:0000256" key="5">
    <source>
        <dbReference type="PIRSR" id="PIRSR001220-1"/>
    </source>
</evidence>
<dbReference type="Proteomes" id="UP000031386">
    <property type="component" value="Chromosome"/>
</dbReference>
<dbReference type="PRINTS" id="PR00139">
    <property type="entry name" value="ASNGLNASE"/>
</dbReference>
<dbReference type="CDD" id="cd08963">
    <property type="entry name" value="L-asparaginase_I"/>
    <property type="match status" value="1"/>
</dbReference>
<dbReference type="InterPro" id="IPR040919">
    <property type="entry name" value="Asparaginase_C"/>
</dbReference>
<comment type="catalytic activity">
    <reaction evidence="4">
        <text>L-asparagine + H2O = L-aspartate + NH4(+)</text>
        <dbReference type="Rhea" id="RHEA:21016"/>
        <dbReference type="ChEBI" id="CHEBI:15377"/>
        <dbReference type="ChEBI" id="CHEBI:28938"/>
        <dbReference type="ChEBI" id="CHEBI:29991"/>
        <dbReference type="ChEBI" id="CHEBI:58048"/>
        <dbReference type="EC" id="3.5.1.1"/>
    </reaction>
</comment>
<dbReference type="OrthoDB" id="9788068at2"/>
<dbReference type="AlphaFoldDB" id="A0A0B4S2P8"/>
<evidence type="ECO:0000256" key="1">
    <source>
        <dbReference type="ARBA" id="ARBA00010518"/>
    </source>
</evidence>
<dbReference type="FunFam" id="3.40.50.1170:FF:000001">
    <property type="entry name" value="L-asparaginase 2"/>
    <property type="match status" value="1"/>
</dbReference>
<proteinExistence type="inferred from homology"/>
<feature type="binding site" evidence="6">
    <location>
        <begin position="85"/>
        <end position="86"/>
    </location>
    <ligand>
        <name>substrate</name>
    </ligand>
</feature>
<name>A0A0B4S2P8_9FIRM</name>
<reference evidence="11 12" key="1">
    <citation type="submission" date="2014-10" db="EMBL/GenBank/DDBJ databases">
        <title>Complete genome sequence of Parvimonas micra KCOM 1535 (= ChDC B708).</title>
        <authorList>
            <person name="Kook J.-K."/>
            <person name="Park S.-N."/>
            <person name="Lim Y.K."/>
            <person name="Roh H."/>
        </authorList>
    </citation>
    <scope>NUCLEOTIDE SEQUENCE [LARGE SCALE GENOMIC DNA]</scope>
    <source>
        <strain evidence="12">KCOM 1535 / ChDC B708</strain>
    </source>
</reference>
<dbReference type="Pfam" id="PF17763">
    <property type="entry name" value="Asparaginase_C"/>
    <property type="match status" value="1"/>
</dbReference>
<dbReference type="RefSeq" id="WP_041954261.1">
    <property type="nucleotide sequence ID" value="NZ_CP009761.1"/>
</dbReference>
<dbReference type="InterPro" id="IPR027475">
    <property type="entry name" value="Asparaginase/glutaminase_AS2"/>
</dbReference>
<evidence type="ECO:0000259" key="10">
    <source>
        <dbReference type="Pfam" id="PF17763"/>
    </source>
</evidence>
<gene>
    <name evidence="11" type="ORF">NW74_05190</name>
</gene>
<organism evidence="11 12">
    <name type="scientific">Parvimonas micra</name>
    <dbReference type="NCBI Taxonomy" id="33033"/>
    <lineage>
        <taxon>Bacteria</taxon>
        <taxon>Bacillati</taxon>
        <taxon>Bacillota</taxon>
        <taxon>Tissierellia</taxon>
        <taxon>Tissierellales</taxon>
        <taxon>Peptoniphilaceae</taxon>
        <taxon>Parvimonas</taxon>
    </lineage>
</organism>
<evidence type="ECO:0000256" key="2">
    <source>
        <dbReference type="ARBA" id="ARBA00012920"/>
    </source>
</evidence>
<evidence type="ECO:0000256" key="4">
    <source>
        <dbReference type="ARBA" id="ARBA00049366"/>
    </source>
</evidence>
<dbReference type="PIRSF" id="PIRSF001220">
    <property type="entry name" value="L-ASNase_gatD"/>
    <property type="match status" value="1"/>
</dbReference>
<evidence type="ECO:0000256" key="3">
    <source>
        <dbReference type="ARBA" id="ARBA00022801"/>
    </source>
</evidence>
<dbReference type="PROSITE" id="PS00144">
    <property type="entry name" value="ASN_GLN_ASE_1"/>
    <property type="match status" value="1"/>
</dbReference>
<dbReference type="Pfam" id="PF00710">
    <property type="entry name" value="Asparaginase"/>
    <property type="match status" value="1"/>
</dbReference>
<dbReference type="InterPro" id="IPR036152">
    <property type="entry name" value="Asp/glu_Ase-like_sf"/>
</dbReference>
<feature type="active site" evidence="8">
    <location>
        <position position="85"/>
    </location>
</feature>
<dbReference type="NCBIfam" id="TIGR00519">
    <property type="entry name" value="asnASE_I"/>
    <property type="match status" value="1"/>
</dbReference>
<sequence length="333" mass="37747">MKKILLISTGGTIASMPTDEGLTPKINSKKLLEYLNFTKLDFEIDTVNLLNVDSTDMQPEHWLKIKDEIKNNYEKYDGFVITHGTDTMAYTASALSYLIQNSQKPIVLTGSQKSIDMHITDAKNNLLNSLLYASKNSSKGISIVFDGKVIAGTRARKERTKSFDAFSSVNFPFLAIMQDEKIYRYINNEDEDKEVKFYDSLNTNVFVLKLIPSMTAKILPEIFKNYDAIIIESFGVGGIPKTIETELKKLISEYSNQKTIIMTTQVPQEGSDVGVYEVGKRISSISYLESHNMTTEATVTKIMWILGNFDKNFETVKKLFYTKINNDMIFSEN</sequence>
<dbReference type="InterPro" id="IPR027474">
    <property type="entry name" value="L-asparaginase_N"/>
</dbReference>
<comment type="similarity">
    <text evidence="1">Belongs to the asparaginase 1 family.</text>
</comment>
<dbReference type="InterPro" id="IPR041725">
    <property type="entry name" value="L-asparaginase_I"/>
</dbReference>
<dbReference type="PANTHER" id="PTHR11707:SF28">
    <property type="entry name" value="60 KDA LYSOPHOSPHOLIPASE"/>
    <property type="match status" value="1"/>
</dbReference>
<dbReference type="PANTHER" id="PTHR11707">
    <property type="entry name" value="L-ASPARAGINASE"/>
    <property type="match status" value="1"/>
</dbReference>
<dbReference type="SUPFAM" id="SSF53774">
    <property type="entry name" value="Glutaminase/Asparaginase"/>
    <property type="match status" value="1"/>
</dbReference>
<dbReference type="GO" id="GO:0006520">
    <property type="term" value="P:amino acid metabolic process"/>
    <property type="evidence" value="ECO:0007669"/>
    <property type="project" value="InterPro"/>
</dbReference>
<keyword evidence="12" id="KW-1185">Reference proteome</keyword>
<dbReference type="PROSITE" id="PS00917">
    <property type="entry name" value="ASN_GLN_ASE_2"/>
    <property type="match status" value="1"/>
</dbReference>
<feature type="active site" description="O-isoaspartyl threonine intermediate" evidence="5">
    <location>
        <position position="12"/>
    </location>
</feature>
<evidence type="ECO:0000256" key="6">
    <source>
        <dbReference type="PIRSR" id="PIRSR001220-2"/>
    </source>
</evidence>
<protein>
    <recommendedName>
        <fullName evidence="2">asparaginase</fullName>
        <ecNumber evidence="2">3.5.1.1</ecNumber>
    </recommendedName>
</protein>
<dbReference type="InterPro" id="IPR006033">
    <property type="entry name" value="AsnA_fam"/>
</dbReference>
<dbReference type="PROSITE" id="PS51732">
    <property type="entry name" value="ASN_GLN_ASE_3"/>
    <property type="match status" value="1"/>
</dbReference>
<feature type="binding site" evidence="6">
    <location>
        <position position="54"/>
    </location>
    <ligand>
        <name>substrate</name>
    </ligand>
</feature>
<keyword evidence="3" id="KW-0378">Hydrolase</keyword>
<dbReference type="SMART" id="SM00870">
    <property type="entry name" value="Asparaginase"/>
    <property type="match status" value="1"/>
</dbReference>
<dbReference type="Gene3D" id="3.40.50.40">
    <property type="match status" value="1"/>
</dbReference>
<dbReference type="InterPro" id="IPR027473">
    <property type="entry name" value="L-asparaginase_C"/>
</dbReference>
<dbReference type="STRING" id="33033.NW74_05190"/>
<feature type="active site" evidence="7">
    <location>
        <position position="12"/>
    </location>
</feature>
<dbReference type="InterPro" id="IPR037152">
    <property type="entry name" value="L-asparaginase_N_sf"/>
</dbReference>
<evidence type="ECO:0000256" key="8">
    <source>
        <dbReference type="PROSITE-ProRule" id="PRU10100"/>
    </source>
</evidence>
<evidence type="ECO:0000313" key="12">
    <source>
        <dbReference type="Proteomes" id="UP000031386"/>
    </source>
</evidence>
<feature type="domain" description="L-asparaginase N-terminal" evidence="9">
    <location>
        <begin position="3"/>
        <end position="183"/>
    </location>
</feature>
<dbReference type="InterPro" id="IPR020827">
    <property type="entry name" value="Asparaginase/glutaminase_AS1"/>
</dbReference>
<dbReference type="KEGG" id="pmic:NW74_05190"/>